<reference evidence="2" key="1">
    <citation type="journal article" date="2019" name="Int. J. Syst. Evol. Microbiol.">
        <title>The Global Catalogue of Microorganisms (GCM) 10K type strain sequencing project: providing services to taxonomists for standard genome sequencing and annotation.</title>
        <authorList>
            <consortium name="The Broad Institute Genomics Platform"/>
            <consortium name="The Broad Institute Genome Sequencing Center for Infectious Disease"/>
            <person name="Wu L."/>
            <person name="Ma J."/>
        </authorList>
    </citation>
    <scope>NUCLEOTIDE SEQUENCE [LARGE SCALE GENOMIC DNA]</scope>
    <source>
        <strain evidence="2">JCM 3380</strain>
    </source>
</reference>
<keyword evidence="2" id="KW-1185">Reference proteome</keyword>
<dbReference type="Pfam" id="PF15428">
    <property type="entry name" value="Imm26"/>
    <property type="match status" value="1"/>
</dbReference>
<dbReference type="EMBL" id="BAAABU010000024">
    <property type="protein sequence ID" value="GAA0256179.1"/>
    <property type="molecule type" value="Genomic_DNA"/>
</dbReference>
<sequence length="166" mass="18708">MELVGEPNLRVLQKSRRRPEVGDLFVLSPRDDLYVFGRVISDQARWAQVDPQIPPVNLIYVHRYTSPVVEVPPDAELQAGTLLISPTMVNNLPWSRGYFQTIANIPLRPGERLAVHCFRDARGRFVNEFNEPLPARTEPWSVLGLGSYRTVDDEVCEALGIALATD</sequence>
<comment type="caution">
    <text evidence="1">The sequence shown here is derived from an EMBL/GenBank/DDBJ whole genome shotgun (WGS) entry which is preliminary data.</text>
</comment>
<organism evidence="1 2">
    <name type="scientific">Saccharothrix mutabilis subsp. mutabilis</name>
    <dbReference type="NCBI Taxonomy" id="66855"/>
    <lineage>
        <taxon>Bacteria</taxon>
        <taxon>Bacillati</taxon>
        <taxon>Actinomycetota</taxon>
        <taxon>Actinomycetes</taxon>
        <taxon>Pseudonocardiales</taxon>
        <taxon>Pseudonocardiaceae</taxon>
        <taxon>Saccharothrix</taxon>
    </lineage>
</organism>
<dbReference type="RefSeq" id="WP_343938420.1">
    <property type="nucleotide sequence ID" value="NZ_BAAABU010000024.1"/>
</dbReference>
<protein>
    <submittedName>
        <fullName evidence="1">Uncharacterized protein</fullName>
    </submittedName>
</protein>
<dbReference type="InterPro" id="IPR029278">
    <property type="entry name" value="Imm26"/>
</dbReference>
<proteinExistence type="predicted"/>
<evidence type="ECO:0000313" key="2">
    <source>
        <dbReference type="Proteomes" id="UP001500416"/>
    </source>
</evidence>
<name>A0ABP3EA36_9PSEU</name>
<dbReference type="Proteomes" id="UP001500416">
    <property type="component" value="Unassembled WGS sequence"/>
</dbReference>
<evidence type="ECO:0000313" key="1">
    <source>
        <dbReference type="EMBL" id="GAA0256179.1"/>
    </source>
</evidence>
<gene>
    <name evidence="1" type="ORF">GCM10010492_66340</name>
</gene>
<accession>A0ABP3EA36</accession>